<sequence>MASDHRRHYAHPQHLVMRTYYNGASTHIYHICGSKVQACGPRRLSLQPGPSYNAQGCEFNIHESCTNYFEESASFFVHPCGTPSR</sequence>
<name>A0AAV5FE15_ELECO</name>
<dbReference type="EMBL" id="BQKI01000084">
    <property type="protein sequence ID" value="GJN33049.1"/>
    <property type="molecule type" value="Genomic_DNA"/>
</dbReference>
<gene>
    <name evidence="1" type="primary">gb21606</name>
    <name evidence="1" type="ORF">PR202_gb21606</name>
</gene>
<keyword evidence="2" id="KW-1185">Reference proteome</keyword>
<accession>A0AAV5FE15</accession>
<dbReference type="Proteomes" id="UP001054889">
    <property type="component" value="Unassembled WGS sequence"/>
</dbReference>
<protein>
    <submittedName>
        <fullName evidence="1">Uncharacterized protein</fullName>
    </submittedName>
</protein>
<reference evidence="1" key="1">
    <citation type="journal article" date="2018" name="DNA Res.">
        <title>Multiple hybrid de novo genome assembly of finger millet, an orphan allotetraploid crop.</title>
        <authorList>
            <person name="Hatakeyama M."/>
            <person name="Aluri S."/>
            <person name="Balachadran M.T."/>
            <person name="Sivarajan S.R."/>
            <person name="Patrignani A."/>
            <person name="Gruter S."/>
            <person name="Poveda L."/>
            <person name="Shimizu-Inatsugi R."/>
            <person name="Baeten J."/>
            <person name="Francoijs K.J."/>
            <person name="Nataraja K.N."/>
            <person name="Reddy Y.A.N."/>
            <person name="Phadnis S."/>
            <person name="Ravikumar R.L."/>
            <person name="Schlapbach R."/>
            <person name="Sreeman S.M."/>
            <person name="Shimizu K.K."/>
        </authorList>
    </citation>
    <scope>NUCLEOTIDE SEQUENCE</scope>
</reference>
<organism evidence="1 2">
    <name type="scientific">Eleusine coracana subsp. coracana</name>
    <dbReference type="NCBI Taxonomy" id="191504"/>
    <lineage>
        <taxon>Eukaryota</taxon>
        <taxon>Viridiplantae</taxon>
        <taxon>Streptophyta</taxon>
        <taxon>Embryophyta</taxon>
        <taxon>Tracheophyta</taxon>
        <taxon>Spermatophyta</taxon>
        <taxon>Magnoliopsida</taxon>
        <taxon>Liliopsida</taxon>
        <taxon>Poales</taxon>
        <taxon>Poaceae</taxon>
        <taxon>PACMAD clade</taxon>
        <taxon>Chloridoideae</taxon>
        <taxon>Cynodonteae</taxon>
        <taxon>Eleusininae</taxon>
        <taxon>Eleusine</taxon>
    </lineage>
</organism>
<reference evidence="1" key="2">
    <citation type="submission" date="2021-12" db="EMBL/GenBank/DDBJ databases">
        <title>Resequencing data analysis of finger millet.</title>
        <authorList>
            <person name="Hatakeyama M."/>
            <person name="Aluri S."/>
            <person name="Balachadran M.T."/>
            <person name="Sivarajan S.R."/>
            <person name="Poveda L."/>
            <person name="Shimizu-Inatsugi R."/>
            <person name="Schlapbach R."/>
            <person name="Sreeman S.M."/>
            <person name="Shimizu K.K."/>
        </authorList>
    </citation>
    <scope>NUCLEOTIDE SEQUENCE</scope>
</reference>
<dbReference type="AlphaFoldDB" id="A0AAV5FE15"/>
<evidence type="ECO:0000313" key="1">
    <source>
        <dbReference type="EMBL" id="GJN33049.1"/>
    </source>
</evidence>
<proteinExistence type="predicted"/>
<evidence type="ECO:0000313" key="2">
    <source>
        <dbReference type="Proteomes" id="UP001054889"/>
    </source>
</evidence>
<comment type="caution">
    <text evidence="1">The sequence shown here is derived from an EMBL/GenBank/DDBJ whole genome shotgun (WGS) entry which is preliminary data.</text>
</comment>